<evidence type="ECO:0008006" key="2">
    <source>
        <dbReference type="Google" id="ProtNLM"/>
    </source>
</evidence>
<organism evidence="1">
    <name type="scientific">marine sediment metagenome</name>
    <dbReference type="NCBI Taxonomy" id="412755"/>
    <lineage>
        <taxon>unclassified sequences</taxon>
        <taxon>metagenomes</taxon>
        <taxon>ecological metagenomes</taxon>
    </lineage>
</organism>
<comment type="caution">
    <text evidence="1">The sequence shown here is derived from an EMBL/GenBank/DDBJ whole genome shotgun (WGS) entry which is preliminary data.</text>
</comment>
<name>X1JIC6_9ZZZZ</name>
<dbReference type="PANTHER" id="PTHR43116:SF3">
    <property type="entry name" value="CLASS I PEPTIDE CHAIN RELEASE FACTOR"/>
    <property type="match status" value="1"/>
</dbReference>
<sequence length="71" mass="8224">RKKKEKEKAKLKGKRIEAEWGSQIRSYVLHPYKMVKDHRTGYEVSNAEAVLDGDLDGFVTAYLRSKVGEER</sequence>
<dbReference type="Gene3D" id="3.30.70.1660">
    <property type="match status" value="1"/>
</dbReference>
<dbReference type="Gene3D" id="3.30.160.20">
    <property type="match status" value="1"/>
</dbReference>
<dbReference type="InterPro" id="IPR045853">
    <property type="entry name" value="Pep_chain_release_fac_I_sf"/>
</dbReference>
<accession>X1JIC6</accession>
<dbReference type="EMBL" id="BARU01036814">
    <property type="protein sequence ID" value="GAH81265.1"/>
    <property type="molecule type" value="Genomic_DNA"/>
</dbReference>
<reference evidence="1" key="1">
    <citation type="journal article" date="2014" name="Front. Microbiol.">
        <title>High frequency of phylogenetically diverse reductive dehalogenase-homologous genes in deep subseafloor sedimentary metagenomes.</title>
        <authorList>
            <person name="Kawai M."/>
            <person name="Futagami T."/>
            <person name="Toyoda A."/>
            <person name="Takaki Y."/>
            <person name="Nishi S."/>
            <person name="Hori S."/>
            <person name="Arai W."/>
            <person name="Tsubouchi T."/>
            <person name="Morono Y."/>
            <person name="Uchiyama I."/>
            <person name="Ito T."/>
            <person name="Fujiyama A."/>
            <person name="Inagaki F."/>
            <person name="Takami H."/>
        </authorList>
    </citation>
    <scope>NUCLEOTIDE SEQUENCE</scope>
    <source>
        <strain evidence="1">Expedition CK06-06</strain>
    </source>
</reference>
<proteinExistence type="predicted"/>
<feature type="non-terminal residue" evidence="1">
    <location>
        <position position="1"/>
    </location>
</feature>
<dbReference type="SUPFAM" id="SSF75620">
    <property type="entry name" value="Release factor"/>
    <property type="match status" value="1"/>
</dbReference>
<protein>
    <recommendedName>
        <fullName evidence="2">Prokaryotic-type class I peptide chain release factors domain-containing protein</fullName>
    </recommendedName>
</protein>
<dbReference type="PANTHER" id="PTHR43116">
    <property type="entry name" value="PEPTIDE CHAIN RELEASE FACTOR 2"/>
    <property type="match status" value="1"/>
</dbReference>
<dbReference type="AlphaFoldDB" id="X1JIC6"/>
<evidence type="ECO:0000313" key="1">
    <source>
        <dbReference type="EMBL" id="GAH81265.1"/>
    </source>
</evidence>
<gene>
    <name evidence="1" type="ORF">S03H2_57436</name>
</gene>